<reference evidence="1" key="1">
    <citation type="journal article" date="2020" name="Nature">
        <title>Giant virus diversity and host interactions through global metagenomics.</title>
        <authorList>
            <person name="Schulz F."/>
            <person name="Roux S."/>
            <person name="Paez-Espino D."/>
            <person name="Jungbluth S."/>
            <person name="Walsh D.A."/>
            <person name="Denef V.J."/>
            <person name="McMahon K.D."/>
            <person name="Konstantinidis K.T."/>
            <person name="Eloe-Fadrosh E.A."/>
            <person name="Kyrpides N.C."/>
            <person name="Woyke T."/>
        </authorList>
    </citation>
    <scope>NUCLEOTIDE SEQUENCE</scope>
    <source>
        <strain evidence="1">GVMAG-S-3300013094-109</strain>
    </source>
</reference>
<dbReference type="AlphaFoldDB" id="A0A6C0KX67"/>
<protein>
    <submittedName>
        <fullName evidence="1">Uncharacterized protein</fullName>
    </submittedName>
</protein>
<accession>A0A6C0KX67</accession>
<evidence type="ECO:0000313" key="1">
    <source>
        <dbReference type="EMBL" id="QHU21277.1"/>
    </source>
</evidence>
<sequence>MDNIIEPSDEFDFSNLSLANPTGIQGGAYFTKIENNNKALYIQTPKSLTKQGFVKNGKKIVVDLMFNNNDEKFINWVENLETKCQELICEKGDSWFQNKLEISDIETAFASPLKVYKSGRYYLMRVNLKMNYVTNTPNVKIYDESESPLDISDINENTNIISILEVQGIKFTSRNFQIEIELKQAMVLNTEVLFDNCLIKTSLKKPTNLKHDPLVFKMMETTDNNFLEENTDKEEIDSNPVYIESEQSETLEETTAKTERDVNSVHFNSNDVFSDSKEVELHIEDLQVDNEEDNNDDLKEFDLNSNLSSLETITLKKPNQVYHEIYKAAREKAKKAKKEAIQAFLDAKNIKKTYMLDEIEDSDDSDMDFESI</sequence>
<name>A0A6C0KX67_9ZZZZ</name>
<proteinExistence type="predicted"/>
<organism evidence="1">
    <name type="scientific">viral metagenome</name>
    <dbReference type="NCBI Taxonomy" id="1070528"/>
    <lineage>
        <taxon>unclassified sequences</taxon>
        <taxon>metagenomes</taxon>
        <taxon>organismal metagenomes</taxon>
    </lineage>
</organism>
<dbReference type="EMBL" id="MN740989">
    <property type="protein sequence ID" value="QHU21277.1"/>
    <property type="molecule type" value="Genomic_DNA"/>
</dbReference>